<dbReference type="InterPro" id="IPR013783">
    <property type="entry name" value="Ig-like_fold"/>
</dbReference>
<feature type="transmembrane region" description="Helical" evidence="1">
    <location>
        <begin position="7"/>
        <end position="26"/>
    </location>
</feature>
<proteinExistence type="predicted"/>
<evidence type="ECO:0000259" key="2">
    <source>
        <dbReference type="Pfam" id="PF16403"/>
    </source>
</evidence>
<organism evidence="3 4">
    <name type="scientific">Breznakia pachnodae</name>
    <dbReference type="NCBI Taxonomy" id="265178"/>
    <lineage>
        <taxon>Bacteria</taxon>
        <taxon>Bacillati</taxon>
        <taxon>Bacillota</taxon>
        <taxon>Erysipelotrichia</taxon>
        <taxon>Erysipelotrichales</taxon>
        <taxon>Erysipelotrichaceae</taxon>
        <taxon>Breznakia</taxon>
    </lineage>
</organism>
<dbReference type="RefSeq" id="WP_307410262.1">
    <property type="nucleotide sequence ID" value="NZ_JAUSUR010000007.1"/>
</dbReference>
<dbReference type="InterPro" id="IPR032179">
    <property type="entry name" value="Cry22Aa_Ig-like"/>
</dbReference>
<dbReference type="Proteomes" id="UP001230220">
    <property type="component" value="Unassembled WGS sequence"/>
</dbReference>
<protein>
    <submittedName>
        <fullName evidence="3">ABC-type antimicrobial peptide transport system permease subunit</fullName>
    </submittedName>
</protein>
<feature type="domain" description="Pesticidal crystal protein Cry22Aa Ig-like" evidence="2">
    <location>
        <begin position="60"/>
        <end position="119"/>
    </location>
</feature>
<keyword evidence="1" id="KW-1133">Transmembrane helix</keyword>
<comment type="caution">
    <text evidence="3">The sequence shown here is derived from an EMBL/GenBank/DDBJ whole genome shotgun (WGS) entry which is preliminary data.</text>
</comment>
<evidence type="ECO:0000256" key="1">
    <source>
        <dbReference type="SAM" id="Phobius"/>
    </source>
</evidence>
<evidence type="ECO:0000313" key="4">
    <source>
        <dbReference type="Proteomes" id="UP001230220"/>
    </source>
</evidence>
<sequence>MQTKTKVIILGAVATVLLVCGIFVLINEFQNNAKESEEQAVETTEVKKSKKQKAVLELTQDEVNIEVGAEFTYEDFIKIAEDEEGYNLKDKVVTSEEISTEMPGKYKIEYELKLSNGKTLSKQLILNVVEFEKSNTPD</sequence>
<dbReference type="Gene3D" id="2.60.40.10">
    <property type="entry name" value="Immunoglobulins"/>
    <property type="match status" value="1"/>
</dbReference>
<dbReference type="EMBL" id="JAUSUR010000007">
    <property type="protein sequence ID" value="MDQ0362545.1"/>
    <property type="molecule type" value="Genomic_DNA"/>
</dbReference>
<gene>
    <name evidence="3" type="ORF">J2S15_003299</name>
</gene>
<keyword evidence="1" id="KW-0472">Membrane</keyword>
<evidence type="ECO:0000313" key="3">
    <source>
        <dbReference type="EMBL" id="MDQ0362545.1"/>
    </source>
</evidence>
<reference evidence="3 4" key="1">
    <citation type="submission" date="2023-07" db="EMBL/GenBank/DDBJ databases">
        <title>Genomic Encyclopedia of Type Strains, Phase IV (KMG-IV): sequencing the most valuable type-strain genomes for metagenomic binning, comparative biology and taxonomic classification.</title>
        <authorList>
            <person name="Goeker M."/>
        </authorList>
    </citation>
    <scope>NUCLEOTIDE SEQUENCE [LARGE SCALE GENOMIC DNA]</scope>
    <source>
        <strain evidence="3 4">DSM 16784</strain>
    </source>
</reference>
<accession>A0ABU0E6P9</accession>
<name>A0ABU0E6P9_9FIRM</name>
<dbReference type="Pfam" id="PF16403">
    <property type="entry name" value="Bact_surface_Ig-like"/>
    <property type="match status" value="1"/>
</dbReference>
<keyword evidence="1" id="KW-0812">Transmembrane</keyword>
<keyword evidence="4" id="KW-1185">Reference proteome</keyword>